<dbReference type="Gene3D" id="3.30.300.30">
    <property type="match status" value="1"/>
</dbReference>
<evidence type="ECO:0000259" key="5">
    <source>
        <dbReference type="Pfam" id="PF00501"/>
    </source>
</evidence>
<dbReference type="Pfam" id="PF16177">
    <property type="entry name" value="ACAS_N"/>
    <property type="match status" value="1"/>
</dbReference>
<comment type="similarity">
    <text evidence="1">Belongs to the ATP-dependent AMP-binding enzyme family.</text>
</comment>
<dbReference type="EMBL" id="BMGG01000002">
    <property type="protein sequence ID" value="GGC57898.1"/>
    <property type="molecule type" value="Genomic_DNA"/>
</dbReference>
<dbReference type="NCBIfam" id="NF002937">
    <property type="entry name" value="PRK03584.1"/>
    <property type="match status" value="1"/>
</dbReference>
<gene>
    <name evidence="7" type="ORF">GCM10010994_16110</name>
</gene>
<feature type="domain" description="AMP-dependent synthetase/ligase" evidence="5">
    <location>
        <begin position="109"/>
        <end position="474"/>
    </location>
</feature>
<protein>
    <submittedName>
        <fullName evidence="7">Acetoacetyl-CoA synthetase</fullName>
    </submittedName>
</protein>
<dbReference type="PANTHER" id="PTHR42921">
    <property type="entry name" value="ACETOACETYL-COA SYNTHETASE"/>
    <property type="match status" value="1"/>
</dbReference>
<dbReference type="InterPro" id="IPR045851">
    <property type="entry name" value="AMP-bd_C_sf"/>
</dbReference>
<dbReference type="PANTHER" id="PTHR42921:SF1">
    <property type="entry name" value="ACETOACETYL-COA SYNTHETASE"/>
    <property type="match status" value="1"/>
</dbReference>
<evidence type="ECO:0000259" key="6">
    <source>
        <dbReference type="Pfam" id="PF16177"/>
    </source>
</evidence>
<dbReference type="GO" id="GO:0005524">
    <property type="term" value="F:ATP binding"/>
    <property type="evidence" value="ECO:0007669"/>
    <property type="project" value="UniProtKB-KW"/>
</dbReference>
<evidence type="ECO:0000313" key="8">
    <source>
        <dbReference type="Proteomes" id="UP000637002"/>
    </source>
</evidence>
<dbReference type="GO" id="GO:0006629">
    <property type="term" value="P:lipid metabolic process"/>
    <property type="evidence" value="ECO:0007669"/>
    <property type="project" value="InterPro"/>
</dbReference>
<accession>A0A916U2D3</accession>
<evidence type="ECO:0000256" key="1">
    <source>
        <dbReference type="ARBA" id="ARBA00006432"/>
    </source>
</evidence>
<keyword evidence="4" id="KW-0067">ATP-binding</keyword>
<evidence type="ECO:0000256" key="3">
    <source>
        <dbReference type="ARBA" id="ARBA00022741"/>
    </source>
</evidence>
<evidence type="ECO:0000256" key="2">
    <source>
        <dbReference type="ARBA" id="ARBA00022598"/>
    </source>
</evidence>
<keyword evidence="2" id="KW-0436">Ligase</keyword>
<sequence>MVGLSEGKLLWTPTAAYVERARITHYMAWLAEHRGLAFTDYQSLWEWSVDNLETFWATVWDHFDIKAERRYDSVLSSREMPGARWFEGARLNYVDQVLRHRGDDPSCRAIVYASEGVPTAEISWGELRAKVAAMAASLAELGVGPGDRVVAIMPNIPETIVSFLAVASLGAVWSLCSSDMGENAVLDRFTQIEPKVLIAADGYRYAGKPFARGAMVAGIARELPSLKAVVILPRLEPAVDHALFPGAHDWSELAARRAPLAILPVAADHPLWVVYSSGTTGLPKPIVHGHAGITLEMVAMQALHCDLGPDDTAQWYTSSGWIMWNAQVAALASGASIAIYDGNPGYPDLGVLWTFVEQARVTVFGAGAAYFAGCAKAGLKPNELADLSSLRALSSTGSPLSAEAYEWIYGNVRSDIWLSPISGGTDFAGAFICGTPILPVYAGEMQCRALGHKVEAFDESGHPVIDEVGELVCTEPVPSMPLQFWNDPGDRRYRESYFEVFPGVWRHGDWIKITPRGGAIIYGRSDATINRHGIRMGTSEFYRLVDEFPEVADSLVVDLEFLGRESFLYLFVVLRDGATLDDRLAGAINVRIRQALSARHVPNAIVAAPAVPYTLSGKKLEVPIKKLLLGHAASGIANRDAMANPTSLDWYIAFAAARTAAEEPAATG</sequence>
<dbReference type="NCBIfam" id="TIGR01217">
    <property type="entry name" value="ac_ac_CoA_syn"/>
    <property type="match status" value="1"/>
</dbReference>
<dbReference type="AlphaFoldDB" id="A0A916U2D3"/>
<reference evidence="7" key="2">
    <citation type="submission" date="2020-09" db="EMBL/GenBank/DDBJ databases">
        <authorList>
            <person name="Sun Q."/>
            <person name="Zhou Y."/>
        </authorList>
    </citation>
    <scope>NUCLEOTIDE SEQUENCE</scope>
    <source>
        <strain evidence="7">CGMCC 1.12919</strain>
    </source>
</reference>
<dbReference type="InterPro" id="IPR032387">
    <property type="entry name" value="ACAS_N"/>
</dbReference>
<dbReference type="InterPro" id="IPR000873">
    <property type="entry name" value="AMP-dep_synth/lig_dom"/>
</dbReference>
<dbReference type="PROSITE" id="PS00455">
    <property type="entry name" value="AMP_BINDING"/>
    <property type="match status" value="1"/>
</dbReference>
<dbReference type="InterPro" id="IPR042099">
    <property type="entry name" value="ANL_N_sf"/>
</dbReference>
<evidence type="ECO:0000256" key="4">
    <source>
        <dbReference type="ARBA" id="ARBA00022840"/>
    </source>
</evidence>
<feature type="domain" description="Acetyl-coenzyme A synthetase N-terminal" evidence="6">
    <location>
        <begin position="41"/>
        <end position="94"/>
    </location>
</feature>
<evidence type="ECO:0000313" key="7">
    <source>
        <dbReference type="EMBL" id="GGC57898.1"/>
    </source>
</evidence>
<dbReference type="InterPro" id="IPR020845">
    <property type="entry name" value="AMP-binding_CS"/>
</dbReference>
<proteinExistence type="inferred from homology"/>
<dbReference type="Gene3D" id="3.40.50.12780">
    <property type="entry name" value="N-terminal domain of ligase-like"/>
    <property type="match status" value="1"/>
</dbReference>
<organism evidence="7 8">
    <name type="scientific">Chelatococcus reniformis</name>
    <dbReference type="NCBI Taxonomy" id="1494448"/>
    <lineage>
        <taxon>Bacteria</taxon>
        <taxon>Pseudomonadati</taxon>
        <taxon>Pseudomonadota</taxon>
        <taxon>Alphaproteobacteria</taxon>
        <taxon>Hyphomicrobiales</taxon>
        <taxon>Chelatococcaceae</taxon>
        <taxon>Chelatococcus</taxon>
    </lineage>
</organism>
<dbReference type="Pfam" id="PF00501">
    <property type="entry name" value="AMP-binding"/>
    <property type="match status" value="1"/>
</dbReference>
<dbReference type="SUPFAM" id="SSF56801">
    <property type="entry name" value="Acetyl-CoA synthetase-like"/>
    <property type="match status" value="1"/>
</dbReference>
<reference evidence="7" key="1">
    <citation type="journal article" date="2014" name="Int. J. Syst. Evol. Microbiol.">
        <title>Complete genome sequence of Corynebacterium casei LMG S-19264T (=DSM 44701T), isolated from a smear-ripened cheese.</title>
        <authorList>
            <consortium name="US DOE Joint Genome Institute (JGI-PGF)"/>
            <person name="Walter F."/>
            <person name="Albersmeier A."/>
            <person name="Kalinowski J."/>
            <person name="Ruckert C."/>
        </authorList>
    </citation>
    <scope>NUCLEOTIDE SEQUENCE</scope>
    <source>
        <strain evidence="7">CGMCC 1.12919</strain>
    </source>
</reference>
<dbReference type="InterPro" id="IPR005914">
    <property type="entry name" value="Acac_CoA_synth"/>
</dbReference>
<dbReference type="RefSeq" id="WP_188608598.1">
    <property type="nucleotide sequence ID" value="NZ_BMGG01000002.1"/>
</dbReference>
<keyword evidence="8" id="KW-1185">Reference proteome</keyword>
<dbReference type="GO" id="GO:0030729">
    <property type="term" value="F:acetoacetate-CoA ligase activity"/>
    <property type="evidence" value="ECO:0007669"/>
    <property type="project" value="InterPro"/>
</dbReference>
<name>A0A916U2D3_9HYPH</name>
<keyword evidence="3" id="KW-0547">Nucleotide-binding</keyword>
<comment type="caution">
    <text evidence="7">The sequence shown here is derived from an EMBL/GenBank/DDBJ whole genome shotgun (WGS) entry which is preliminary data.</text>
</comment>
<dbReference type="Proteomes" id="UP000637002">
    <property type="component" value="Unassembled WGS sequence"/>
</dbReference>